<evidence type="ECO:0000313" key="2">
    <source>
        <dbReference type="Proteomes" id="UP000016922"/>
    </source>
</evidence>
<protein>
    <submittedName>
        <fullName evidence="1">Uncharacterized protein</fullName>
    </submittedName>
</protein>
<name>S3CV11_GLAL2</name>
<dbReference type="AlphaFoldDB" id="S3CV11"/>
<accession>S3CV11</accession>
<dbReference type="GeneID" id="19468957"/>
<dbReference type="HOGENOM" id="CLU_2441046_0_0_1"/>
<dbReference type="RefSeq" id="XP_008084697.1">
    <property type="nucleotide sequence ID" value="XM_008086506.1"/>
</dbReference>
<sequence length="90" mass="9701">MSPSSLAAQSPGVRAMNTIGIMKDPYGLSSRIQRGESHAGRQMALAGAVRCHRKRGYASGKMEVLEVSAYSFTSPKQAGNNAFELCVRLR</sequence>
<keyword evidence="2" id="KW-1185">Reference proteome</keyword>
<gene>
    <name evidence="1" type="ORF">GLAREA_09910</name>
</gene>
<dbReference type="KEGG" id="glz:GLAREA_09910"/>
<organism evidence="1 2">
    <name type="scientific">Glarea lozoyensis (strain ATCC 20868 / MF5171)</name>
    <dbReference type="NCBI Taxonomy" id="1116229"/>
    <lineage>
        <taxon>Eukaryota</taxon>
        <taxon>Fungi</taxon>
        <taxon>Dikarya</taxon>
        <taxon>Ascomycota</taxon>
        <taxon>Pezizomycotina</taxon>
        <taxon>Leotiomycetes</taxon>
        <taxon>Helotiales</taxon>
        <taxon>Helotiaceae</taxon>
        <taxon>Glarea</taxon>
    </lineage>
</organism>
<proteinExistence type="predicted"/>
<dbReference type="EMBL" id="KE145368">
    <property type="protein sequence ID" value="EPE28789.1"/>
    <property type="molecule type" value="Genomic_DNA"/>
</dbReference>
<reference evidence="1 2" key="1">
    <citation type="journal article" date="2013" name="BMC Genomics">
        <title>Genomics-driven discovery of the pneumocandin biosynthetic gene cluster in the fungus Glarea lozoyensis.</title>
        <authorList>
            <person name="Chen L."/>
            <person name="Yue Q."/>
            <person name="Zhang X."/>
            <person name="Xiang M."/>
            <person name="Wang C."/>
            <person name="Li S."/>
            <person name="Che Y."/>
            <person name="Ortiz-Lopez F.J."/>
            <person name="Bills G.F."/>
            <person name="Liu X."/>
            <person name="An Z."/>
        </authorList>
    </citation>
    <scope>NUCLEOTIDE SEQUENCE [LARGE SCALE GENOMIC DNA]</scope>
    <source>
        <strain evidence="2">ATCC 20868 / MF5171</strain>
    </source>
</reference>
<evidence type="ECO:0000313" key="1">
    <source>
        <dbReference type="EMBL" id="EPE28789.1"/>
    </source>
</evidence>
<dbReference type="Proteomes" id="UP000016922">
    <property type="component" value="Unassembled WGS sequence"/>
</dbReference>